<keyword evidence="1" id="KW-0732">Signal</keyword>
<protein>
    <recommendedName>
        <fullName evidence="4">Outer membrane protein beta-barrel domain-containing protein</fullName>
    </recommendedName>
</protein>
<name>A0ABQ5Q7M7_9BACT</name>
<gene>
    <name evidence="2" type="ORF">GETHPA_23270</name>
</gene>
<feature type="chain" id="PRO_5047243817" description="Outer membrane protein beta-barrel domain-containing protein" evidence="1">
    <location>
        <begin position="18"/>
        <end position="186"/>
    </location>
</feature>
<keyword evidence="3" id="KW-1185">Reference proteome</keyword>
<evidence type="ECO:0008006" key="4">
    <source>
        <dbReference type="Google" id="ProtNLM"/>
    </source>
</evidence>
<reference evidence="2 3" key="1">
    <citation type="journal article" date="2023" name="Antonie Van Leeuwenhoek">
        <title>Mesoterricola silvestris gen. nov., sp. nov., Mesoterricola sediminis sp. nov., Geothrix oryzae sp. nov., Geothrix edaphica sp. nov., Geothrix rubra sp. nov., and Geothrix limicola sp. nov., six novel members of Acidobacteriota isolated from soils.</title>
        <authorList>
            <person name="Itoh H."/>
            <person name="Sugisawa Y."/>
            <person name="Mise K."/>
            <person name="Xu Z."/>
            <person name="Kuniyasu M."/>
            <person name="Ushijima N."/>
            <person name="Kawano K."/>
            <person name="Kobayashi E."/>
            <person name="Shiratori Y."/>
            <person name="Masuda Y."/>
            <person name="Senoo K."/>
        </authorList>
    </citation>
    <scope>NUCLEOTIDE SEQUENCE [LARGE SCALE GENOMIC DNA]</scope>
    <source>
        <strain evidence="2 3">Red803</strain>
    </source>
</reference>
<evidence type="ECO:0000313" key="3">
    <source>
        <dbReference type="Proteomes" id="UP001165089"/>
    </source>
</evidence>
<proteinExistence type="predicted"/>
<accession>A0ABQ5Q7M7</accession>
<comment type="caution">
    <text evidence="2">The sequence shown here is derived from an EMBL/GenBank/DDBJ whole genome shotgun (WGS) entry which is preliminary data.</text>
</comment>
<evidence type="ECO:0000256" key="1">
    <source>
        <dbReference type="SAM" id="SignalP"/>
    </source>
</evidence>
<sequence length="186" mass="19943">MKALLPLILALPLAAQSFEVGVNVSRQTYTRSSAPGFPGHPDPVVFDYDAKTVVAARVGYALVDLGPALFQVTAAYQPKADTDLKPNGVTVPTTLSSEYWGVGAMFNFKALVSVGAGVDYRFEKATLSNVTTADYTFSRPWARANVGYAFPTPVVKPFLTLEVAAPLTKNDHGPELQVGLYAGLRF</sequence>
<dbReference type="Proteomes" id="UP001165089">
    <property type="component" value="Unassembled WGS sequence"/>
</dbReference>
<organism evidence="2 3">
    <name type="scientific">Geothrix rubra</name>
    <dbReference type="NCBI Taxonomy" id="2927977"/>
    <lineage>
        <taxon>Bacteria</taxon>
        <taxon>Pseudomonadati</taxon>
        <taxon>Acidobacteriota</taxon>
        <taxon>Holophagae</taxon>
        <taxon>Holophagales</taxon>
        <taxon>Holophagaceae</taxon>
        <taxon>Geothrix</taxon>
    </lineage>
</organism>
<feature type="signal peptide" evidence="1">
    <location>
        <begin position="1"/>
        <end position="17"/>
    </location>
</feature>
<evidence type="ECO:0000313" key="2">
    <source>
        <dbReference type="EMBL" id="GLH70794.1"/>
    </source>
</evidence>
<dbReference type="EMBL" id="BSDD01000004">
    <property type="protein sequence ID" value="GLH70794.1"/>
    <property type="molecule type" value="Genomic_DNA"/>
</dbReference>
<dbReference type="RefSeq" id="WP_285726371.1">
    <property type="nucleotide sequence ID" value="NZ_BSDD01000004.1"/>
</dbReference>